<gene>
    <name evidence="13" type="ORF">RCL2_000676900</name>
    <name evidence="12" type="ORF">RclHR1_05270002</name>
</gene>
<evidence type="ECO:0000256" key="2">
    <source>
        <dbReference type="ARBA" id="ARBA00004370"/>
    </source>
</evidence>
<comment type="caution">
    <text evidence="12">The sequence shown here is derived from an EMBL/GenBank/DDBJ whole genome shotgun (WGS) entry which is preliminary data.</text>
</comment>
<feature type="binding site" description="axial binding residue" evidence="11">
    <location>
        <position position="431"/>
    </location>
    <ligand>
        <name>heme</name>
        <dbReference type="ChEBI" id="CHEBI:30413"/>
    </ligand>
    <ligandPart>
        <name>Fe</name>
        <dbReference type="ChEBI" id="CHEBI:18248"/>
    </ligandPart>
</feature>
<keyword evidence="4 11" id="KW-0349">Heme</keyword>
<keyword evidence="9" id="KW-0503">Monooxygenase</keyword>
<protein>
    <submittedName>
        <fullName evidence="13">Cytochrome P450</fullName>
    </submittedName>
</protein>
<keyword evidence="6 11" id="KW-0479">Metal-binding</keyword>
<dbReference type="Proteomes" id="UP000615446">
    <property type="component" value="Unassembled WGS sequence"/>
</dbReference>
<dbReference type="Proteomes" id="UP000247702">
    <property type="component" value="Unassembled WGS sequence"/>
</dbReference>
<dbReference type="Pfam" id="PF00067">
    <property type="entry name" value="p450"/>
    <property type="match status" value="1"/>
</dbReference>
<evidence type="ECO:0000256" key="8">
    <source>
        <dbReference type="ARBA" id="ARBA00023004"/>
    </source>
</evidence>
<evidence type="ECO:0000256" key="11">
    <source>
        <dbReference type="PIRSR" id="PIRSR602403-1"/>
    </source>
</evidence>
<evidence type="ECO:0000256" key="9">
    <source>
        <dbReference type="ARBA" id="ARBA00023033"/>
    </source>
</evidence>
<name>A0A2Z6RS65_9GLOM</name>
<dbReference type="SUPFAM" id="SSF48264">
    <property type="entry name" value="Cytochrome P450"/>
    <property type="match status" value="1"/>
</dbReference>
<keyword evidence="9" id="KW-0560">Oxidoreductase</keyword>
<keyword evidence="5" id="KW-0812">Transmembrane</keyword>
<evidence type="ECO:0000256" key="4">
    <source>
        <dbReference type="ARBA" id="ARBA00022617"/>
    </source>
</evidence>
<proteinExistence type="inferred from homology"/>
<accession>A0A2Z6RS65</accession>
<reference evidence="12 14" key="1">
    <citation type="submission" date="2017-11" db="EMBL/GenBank/DDBJ databases">
        <title>The genome of Rhizophagus clarus HR1 reveals common genetic basis of auxotrophy among arbuscular mycorrhizal fungi.</title>
        <authorList>
            <person name="Kobayashi Y."/>
        </authorList>
    </citation>
    <scope>NUCLEOTIDE SEQUENCE [LARGE SCALE GENOMIC DNA]</scope>
    <source>
        <strain evidence="12 14">HR1</strain>
    </source>
</reference>
<dbReference type="GO" id="GO:0004497">
    <property type="term" value="F:monooxygenase activity"/>
    <property type="evidence" value="ECO:0007669"/>
    <property type="project" value="UniProtKB-KW"/>
</dbReference>
<dbReference type="Gene3D" id="1.10.630.10">
    <property type="entry name" value="Cytochrome P450"/>
    <property type="match status" value="1"/>
</dbReference>
<comment type="similarity">
    <text evidence="3">Belongs to the cytochrome P450 family.</text>
</comment>
<keyword evidence="8 11" id="KW-0408">Iron</keyword>
<keyword evidence="7" id="KW-1133">Transmembrane helix</keyword>
<evidence type="ECO:0000256" key="5">
    <source>
        <dbReference type="ARBA" id="ARBA00022692"/>
    </source>
</evidence>
<sequence>MISIIGGLITILIGFIWFRTLRKSSLNEPPLVPYKYPLIGHTFEYYKDVPGFLKKCQEEYGEIFSLYIWGCIQTYVGNDIYSDVFKKHQEFNFQDAFSEIFPIDDFLNRPPLFFKPVINHVKEFFQDMSRFNELMQKELIISFNELIGNGKVVQPLLPILQHIIARPIAATIVGKDFCVDKELLDTFSNLTAELGPWLSVPPLLNFIYFGLHRRYISCKFRYLNNPIKIHRKTIISKITPVIEQRIADQKKFGDSWERPDDVMQDLMEKSVQELNVVDISYVTDFIICFIFASVHNTSVTLGQCISEYLNNPEYQKDLLEEAEKIHDEDKKLSPDATNKMVKLDHFIKETLRLNRHDVSLPHKNLSEVFTFTNGYQIPKGRIVQVVTRHIHHNSTTYGPNPEKFNPDHHVKSPATRPERNFLAFGMGKNACPGRYFAINEVKLSMHYILLNYNVRNASGKYIEQKRKGENVLVSDEAFIFERKDKTPYTHEF</sequence>
<dbReference type="AlphaFoldDB" id="A0A2Z6RS65"/>
<dbReference type="CDD" id="cd11041">
    <property type="entry name" value="CYP503A1-like"/>
    <property type="match status" value="1"/>
</dbReference>
<dbReference type="GO" id="GO:0016705">
    <property type="term" value="F:oxidoreductase activity, acting on paired donors, with incorporation or reduction of molecular oxygen"/>
    <property type="evidence" value="ECO:0007669"/>
    <property type="project" value="InterPro"/>
</dbReference>
<organism evidence="12 14">
    <name type="scientific">Rhizophagus clarus</name>
    <dbReference type="NCBI Taxonomy" id="94130"/>
    <lineage>
        <taxon>Eukaryota</taxon>
        <taxon>Fungi</taxon>
        <taxon>Fungi incertae sedis</taxon>
        <taxon>Mucoromycota</taxon>
        <taxon>Glomeromycotina</taxon>
        <taxon>Glomeromycetes</taxon>
        <taxon>Glomerales</taxon>
        <taxon>Glomeraceae</taxon>
        <taxon>Rhizophagus</taxon>
    </lineage>
</organism>
<dbReference type="GO" id="GO:0005506">
    <property type="term" value="F:iron ion binding"/>
    <property type="evidence" value="ECO:0007669"/>
    <property type="project" value="InterPro"/>
</dbReference>
<dbReference type="EMBL" id="BEXD01003901">
    <property type="protein sequence ID" value="GBC03693.1"/>
    <property type="molecule type" value="Genomic_DNA"/>
</dbReference>
<dbReference type="PANTHER" id="PTHR46206">
    <property type="entry name" value="CYTOCHROME P450"/>
    <property type="match status" value="1"/>
</dbReference>
<evidence type="ECO:0000256" key="7">
    <source>
        <dbReference type="ARBA" id="ARBA00022989"/>
    </source>
</evidence>
<evidence type="ECO:0000313" key="13">
    <source>
        <dbReference type="EMBL" id="GES79467.1"/>
    </source>
</evidence>
<evidence type="ECO:0000256" key="3">
    <source>
        <dbReference type="ARBA" id="ARBA00010617"/>
    </source>
</evidence>
<evidence type="ECO:0000256" key="1">
    <source>
        <dbReference type="ARBA" id="ARBA00001971"/>
    </source>
</evidence>
<dbReference type="GO" id="GO:0016020">
    <property type="term" value="C:membrane"/>
    <property type="evidence" value="ECO:0007669"/>
    <property type="project" value="UniProtKB-SubCell"/>
</dbReference>
<keyword evidence="10" id="KW-0472">Membrane</keyword>
<evidence type="ECO:0000256" key="10">
    <source>
        <dbReference type="ARBA" id="ARBA00023136"/>
    </source>
</evidence>
<dbReference type="PANTHER" id="PTHR46206:SF5">
    <property type="entry name" value="P450, PUTATIVE (EUROFUNG)-RELATED"/>
    <property type="match status" value="1"/>
</dbReference>
<dbReference type="EMBL" id="BLAL01000044">
    <property type="protein sequence ID" value="GES79467.1"/>
    <property type="molecule type" value="Genomic_DNA"/>
</dbReference>
<dbReference type="InterPro" id="IPR001128">
    <property type="entry name" value="Cyt_P450"/>
</dbReference>
<dbReference type="InterPro" id="IPR002403">
    <property type="entry name" value="Cyt_P450_E_grp-IV"/>
</dbReference>
<evidence type="ECO:0000313" key="12">
    <source>
        <dbReference type="EMBL" id="GBC03693.1"/>
    </source>
</evidence>
<reference evidence="13" key="2">
    <citation type="submission" date="2019-10" db="EMBL/GenBank/DDBJ databases">
        <title>Conservation and host-specific expression of non-tandemly repeated heterogenous ribosome RNA gene in arbuscular mycorrhizal fungi.</title>
        <authorList>
            <person name="Maeda T."/>
            <person name="Kobayashi Y."/>
            <person name="Nakagawa T."/>
            <person name="Ezawa T."/>
            <person name="Yamaguchi K."/>
            <person name="Bino T."/>
            <person name="Nishimoto Y."/>
            <person name="Shigenobu S."/>
            <person name="Kawaguchi M."/>
        </authorList>
    </citation>
    <scope>NUCLEOTIDE SEQUENCE</scope>
    <source>
        <strain evidence="13">HR1</strain>
    </source>
</reference>
<dbReference type="PRINTS" id="PR00465">
    <property type="entry name" value="EP450IV"/>
</dbReference>
<evidence type="ECO:0000256" key="6">
    <source>
        <dbReference type="ARBA" id="ARBA00022723"/>
    </source>
</evidence>
<dbReference type="GO" id="GO:0020037">
    <property type="term" value="F:heme binding"/>
    <property type="evidence" value="ECO:0007669"/>
    <property type="project" value="InterPro"/>
</dbReference>
<keyword evidence="14" id="KW-1185">Reference proteome</keyword>
<dbReference type="InterPro" id="IPR036396">
    <property type="entry name" value="Cyt_P450_sf"/>
</dbReference>
<dbReference type="OrthoDB" id="1844152at2759"/>
<evidence type="ECO:0000313" key="14">
    <source>
        <dbReference type="Proteomes" id="UP000247702"/>
    </source>
</evidence>
<comment type="cofactor">
    <cofactor evidence="1 11">
        <name>heme</name>
        <dbReference type="ChEBI" id="CHEBI:30413"/>
    </cofactor>
</comment>
<dbReference type="STRING" id="94130.A0A2Z6RS65"/>
<comment type="subcellular location">
    <subcellularLocation>
        <location evidence="2">Membrane</location>
    </subcellularLocation>
</comment>